<feature type="region of interest" description="Disordered" evidence="1">
    <location>
        <begin position="121"/>
        <end position="140"/>
    </location>
</feature>
<keyword evidence="3" id="KW-1185">Reference proteome</keyword>
<dbReference type="KEGG" id="aagg:ETAA8_22440"/>
<reference evidence="2 3" key="1">
    <citation type="submission" date="2019-02" db="EMBL/GenBank/DDBJ databases">
        <title>Deep-cultivation of Planctomycetes and their phenomic and genomic characterization uncovers novel biology.</title>
        <authorList>
            <person name="Wiegand S."/>
            <person name="Jogler M."/>
            <person name="Boedeker C."/>
            <person name="Pinto D."/>
            <person name="Vollmers J."/>
            <person name="Rivas-Marin E."/>
            <person name="Kohn T."/>
            <person name="Peeters S.H."/>
            <person name="Heuer A."/>
            <person name="Rast P."/>
            <person name="Oberbeckmann S."/>
            <person name="Bunk B."/>
            <person name="Jeske O."/>
            <person name="Meyerdierks A."/>
            <person name="Storesund J.E."/>
            <person name="Kallscheuer N."/>
            <person name="Luecker S."/>
            <person name="Lage O.M."/>
            <person name="Pohl T."/>
            <person name="Merkel B.J."/>
            <person name="Hornburger P."/>
            <person name="Mueller R.-W."/>
            <person name="Bruemmer F."/>
            <person name="Labrenz M."/>
            <person name="Spormann A.M."/>
            <person name="Op den Camp H."/>
            <person name="Overmann J."/>
            <person name="Amann R."/>
            <person name="Jetten M.S.M."/>
            <person name="Mascher T."/>
            <person name="Medema M.H."/>
            <person name="Devos D.P."/>
            <person name="Kaster A.-K."/>
            <person name="Ovreas L."/>
            <person name="Rohde M."/>
            <person name="Galperin M.Y."/>
            <person name="Jogler C."/>
        </authorList>
    </citation>
    <scope>NUCLEOTIDE SEQUENCE [LARGE SCALE GENOMIC DNA]</scope>
    <source>
        <strain evidence="2 3">ETA_A8</strain>
    </source>
</reference>
<accession>A0A517YAA3</accession>
<dbReference type="EMBL" id="CP036274">
    <property type="protein sequence ID" value="QDU27159.1"/>
    <property type="molecule type" value="Genomic_DNA"/>
</dbReference>
<organism evidence="2 3">
    <name type="scientific">Anatilimnocola aggregata</name>
    <dbReference type="NCBI Taxonomy" id="2528021"/>
    <lineage>
        <taxon>Bacteria</taxon>
        <taxon>Pseudomonadati</taxon>
        <taxon>Planctomycetota</taxon>
        <taxon>Planctomycetia</taxon>
        <taxon>Pirellulales</taxon>
        <taxon>Pirellulaceae</taxon>
        <taxon>Anatilimnocola</taxon>
    </lineage>
</organism>
<proteinExistence type="predicted"/>
<sequence length="140" mass="15486">MRMDANAAKKLSGERQVHIRMFWCAIALLAGSSSQALALPPFSRAWRDRYLSGDVSDEYKVAAEMARCHVCHKIAAGKALNSYGKAAGKFLTKDEWVTVRDEPAKLRLYIDNGLKQAEAEKSPSGRTFGELIKDGIGPWD</sequence>
<name>A0A517YAA3_9BACT</name>
<dbReference type="Proteomes" id="UP000315017">
    <property type="component" value="Chromosome"/>
</dbReference>
<evidence type="ECO:0000256" key="1">
    <source>
        <dbReference type="SAM" id="MobiDB-lite"/>
    </source>
</evidence>
<evidence type="ECO:0000313" key="3">
    <source>
        <dbReference type="Proteomes" id="UP000315017"/>
    </source>
</evidence>
<gene>
    <name evidence="2" type="ORF">ETAA8_22440</name>
</gene>
<evidence type="ECO:0000313" key="2">
    <source>
        <dbReference type="EMBL" id="QDU27159.1"/>
    </source>
</evidence>
<dbReference type="AlphaFoldDB" id="A0A517YAA3"/>
<protein>
    <submittedName>
        <fullName evidence="2">Uncharacterized protein</fullName>
    </submittedName>
</protein>